<dbReference type="AlphaFoldDB" id="A0A103YF68"/>
<evidence type="ECO:0000259" key="3">
    <source>
        <dbReference type="Pfam" id="PF00005"/>
    </source>
</evidence>
<dbReference type="Pfam" id="PF00005">
    <property type="entry name" value="ABC_tran"/>
    <property type="match status" value="1"/>
</dbReference>
<dbReference type="InterPro" id="IPR027417">
    <property type="entry name" value="P-loop_NTPase"/>
</dbReference>
<dbReference type="Gene3D" id="3.40.50.300">
    <property type="entry name" value="P-loop containing nucleotide triphosphate hydrolases"/>
    <property type="match status" value="1"/>
</dbReference>
<dbReference type="Proteomes" id="UP000243975">
    <property type="component" value="Unassembled WGS sequence"/>
</dbReference>
<comment type="similarity">
    <text evidence="1">Belongs to the ABC transporter superfamily. ABCG family. Eye pigment precursor importer (TC 3.A.1.204) subfamily.</text>
</comment>
<dbReference type="GO" id="GO:0016887">
    <property type="term" value="F:ATP hydrolysis activity"/>
    <property type="evidence" value="ECO:0007669"/>
    <property type="project" value="InterPro"/>
</dbReference>
<evidence type="ECO:0000256" key="1">
    <source>
        <dbReference type="ARBA" id="ARBA00005814"/>
    </source>
</evidence>
<sequence length="108" mass="11811">MEIEVVKIEARRKQEEEPAEVTKFVEDGCIENHLHNGSHSGGRGYGEVYLVWEDLTVVLPNSSTKSNEKPTKRILNGVTGFAQPSRIMAIMGPSGSGKSTLLDSLVDL</sequence>
<evidence type="ECO:0000256" key="2">
    <source>
        <dbReference type="ARBA" id="ARBA00022448"/>
    </source>
</evidence>
<evidence type="ECO:0000313" key="5">
    <source>
        <dbReference type="Proteomes" id="UP000243975"/>
    </source>
</evidence>
<accession>A0A103YF68</accession>
<dbReference type="PANTHER" id="PTHR48042:SF15">
    <property type="entry name" value="ABC TRANSPORTER G FAMILY MEMBER 13"/>
    <property type="match status" value="1"/>
</dbReference>
<dbReference type="InterPro" id="IPR052215">
    <property type="entry name" value="Plant_ABCG"/>
</dbReference>
<proteinExistence type="inferred from homology"/>
<feature type="domain" description="ABC transporter" evidence="3">
    <location>
        <begin position="76"/>
        <end position="106"/>
    </location>
</feature>
<keyword evidence="2" id="KW-0813">Transport</keyword>
<dbReference type="PANTHER" id="PTHR48042">
    <property type="entry name" value="ABC TRANSPORTER G FAMILY MEMBER 11"/>
    <property type="match status" value="1"/>
</dbReference>
<gene>
    <name evidence="4" type="ORF">Ccrd_013667</name>
</gene>
<dbReference type="GO" id="GO:0005524">
    <property type="term" value="F:ATP binding"/>
    <property type="evidence" value="ECO:0007669"/>
    <property type="project" value="InterPro"/>
</dbReference>
<dbReference type="Gramene" id="KVI07971">
    <property type="protein sequence ID" value="KVI07971"/>
    <property type="gene ID" value="Ccrd_013667"/>
</dbReference>
<dbReference type="InterPro" id="IPR003439">
    <property type="entry name" value="ABC_transporter-like_ATP-bd"/>
</dbReference>
<reference evidence="4 5" key="1">
    <citation type="journal article" date="2016" name="Sci. Rep.">
        <title>The genome sequence of the outbreeding globe artichoke constructed de novo incorporating a phase-aware low-pass sequencing strategy of F1 progeny.</title>
        <authorList>
            <person name="Scaglione D."/>
            <person name="Reyes-Chin-Wo S."/>
            <person name="Acquadro A."/>
            <person name="Froenicke L."/>
            <person name="Portis E."/>
            <person name="Beitel C."/>
            <person name="Tirone M."/>
            <person name="Mauro R."/>
            <person name="Lo Monaco A."/>
            <person name="Mauromicale G."/>
            <person name="Faccioli P."/>
            <person name="Cattivelli L."/>
            <person name="Rieseberg L."/>
            <person name="Michelmore R."/>
            <person name="Lanteri S."/>
        </authorList>
    </citation>
    <scope>NUCLEOTIDE SEQUENCE [LARGE SCALE GENOMIC DNA]</scope>
    <source>
        <strain evidence="4">2C</strain>
    </source>
</reference>
<name>A0A103YF68_CYNCS</name>
<dbReference type="OMA" id="EEVYFAD"/>
<comment type="caution">
    <text evidence="4">The sequence shown here is derived from an EMBL/GenBank/DDBJ whole genome shotgun (WGS) entry which is preliminary data.</text>
</comment>
<organism evidence="4 5">
    <name type="scientific">Cynara cardunculus var. scolymus</name>
    <name type="common">Globe artichoke</name>
    <name type="synonym">Cynara scolymus</name>
    <dbReference type="NCBI Taxonomy" id="59895"/>
    <lineage>
        <taxon>Eukaryota</taxon>
        <taxon>Viridiplantae</taxon>
        <taxon>Streptophyta</taxon>
        <taxon>Embryophyta</taxon>
        <taxon>Tracheophyta</taxon>
        <taxon>Spermatophyta</taxon>
        <taxon>Magnoliopsida</taxon>
        <taxon>eudicotyledons</taxon>
        <taxon>Gunneridae</taxon>
        <taxon>Pentapetalae</taxon>
        <taxon>asterids</taxon>
        <taxon>campanulids</taxon>
        <taxon>Asterales</taxon>
        <taxon>Asteraceae</taxon>
        <taxon>Carduoideae</taxon>
        <taxon>Cardueae</taxon>
        <taxon>Carduinae</taxon>
        <taxon>Cynara</taxon>
    </lineage>
</organism>
<protein>
    <recommendedName>
        <fullName evidence="3">ABC transporter domain-containing protein</fullName>
    </recommendedName>
</protein>
<evidence type="ECO:0000313" key="4">
    <source>
        <dbReference type="EMBL" id="KVI07971.1"/>
    </source>
</evidence>
<dbReference type="SUPFAM" id="SSF52540">
    <property type="entry name" value="P-loop containing nucleoside triphosphate hydrolases"/>
    <property type="match status" value="1"/>
</dbReference>
<dbReference type="EMBL" id="LEKV01001446">
    <property type="protein sequence ID" value="KVI07971.1"/>
    <property type="molecule type" value="Genomic_DNA"/>
</dbReference>
<keyword evidence="5" id="KW-1185">Reference proteome</keyword>